<dbReference type="Gene3D" id="3.30.450.20">
    <property type="entry name" value="PAS domain"/>
    <property type="match status" value="3"/>
</dbReference>
<dbReference type="EMBL" id="JAQLOI010000003">
    <property type="protein sequence ID" value="MDB1125275.1"/>
    <property type="molecule type" value="Genomic_DNA"/>
</dbReference>
<evidence type="ECO:0000259" key="4">
    <source>
        <dbReference type="PROSITE" id="PS50883"/>
    </source>
</evidence>
<dbReference type="Gene3D" id="3.30.70.270">
    <property type="match status" value="1"/>
</dbReference>
<comment type="caution">
    <text evidence="7">The sequence shown here is derived from an EMBL/GenBank/DDBJ whole genome shotgun (WGS) entry which is preliminary data.</text>
</comment>
<feature type="domain" description="HAMP" evidence="5">
    <location>
        <begin position="178"/>
        <end position="230"/>
    </location>
</feature>
<evidence type="ECO:0000259" key="2">
    <source>
        <dbReference type="PROSITE" id="PS50112"/>
    </source>
</evidence>
<feature type="transmembrane region" description="Helical" evidence="1">
    <location>
        <begin position="157"/>
        <end position="176"/>
    </location>
</feature>
<evidence type="ECO:0000259" key="6">
    <source>
        <dbReference type="PROSITE" id="PS50887"/>
    </source>
</evidence>
<dbReference type="Pfam" id="PF00989">
    <property type="entry name" value="PAS"/>
    <property type="match status" value="1"/>
</dbReference>
<dbReference type="InterPro" id="IPR035965">
    <property type="entry name" value="PAS-like_dom_sf"/>
</dbReference>
<dbReference type="CDD" id="cd06225">
    <property type="entry name" value="HAMP"/>
    <property type="match status" value="1"/>
</dbReference>
<gene>
    <name evidence="7" type="ORF">PGX00_17125</name>
</gene>
<feature type="domain" description="PAS" evidence="2">
    <location>
        <begin position="484"/>
        <end position="545"/>
    </location>
</feature>
<dbReference type="Gene3D" id="6.10.340.10">
    <property type="match status" value="1"/>
</dbReference>
<dbReference type="SUPFAM" id="SSF55785">
    <property type="entry name" value="PYP-like sensor domain (PAS domain)"/>
    <property type="match status" value="3"/>
</dbReference>
<dbReference type="Gene3D" id="3.20.20.450">
    <property type="entry name" value="EAL domain"/>
    <property type="match status" value="1"/>
</dbReference>
<dbReference type="SUPFAM" id="SSF55073">
    <property type="entry name" value="Nucleotide cyclase"/>
    <property type="match status" value="1"/>
</dbReference>
<evidence type="ECO:0000259" key="3">
    <source>
        <dbReference type="PROSITE" id="PS50113"/>
    </source>
</evidence>
<dbReference type="InterPro" id="IPR003660">
    <property type="entry name" value="HAMP_dom"/>
</dbReference>
<dbReference type="PANTHER" id="PTHR44757">
    <property type="entry name" value="DIGUANYLATE CYCLASE DGCP"/>
    <property type="match status" value="1"/>
</dbReference>
<feature type="transmembrane region" description="Helical" evidence="1">
    <location>
        <begin position="20"/>
        <end position="38"/>
    </location>
</feature>
<dbReference type="InterPro" id="IPR029787">
    <property type="entry name" value="Nucleotide_cyclase"/>
</dbReference>
<dbReference type="InterPro" id="IPR013767">
    <property type="entry name" value="PAS_fold"/>
</dbReference>
<dbReference type="Pfam" id="PF00990">
    <property type="entry name" value="GGDEF"/>
    <property type="match status" value="1"/>
</dbReference>
<sequence length="1062" mass="118311">MHFLNRLTPSTTSLHTKLMLILALLVGLALISVTFVLIEHERQIRFAELEERADRMTDLISQSVAYSVWNVDLVAIDDLLTSFASDPEVVHVSVKAVGYGDLKEISKSPQSLINPLVRVKAINFSAANTNLQKIGEVRVVFSRALVEGAIVAAHRTALALVAIILAILYVGTFVLLKRLVSIPVNRLEFMVDRIASGDLDARCSVESNDELGKLGARVNMMAVHLKESDRSLRNVQENLSITLDSIGDAVIVTDEQGCITRMNPTAERLTGWLQANALNQHLDKVFCITNAKTNLPGVSPVQKVFEHGQIVALENGTVLHALDGRQYQIADSAAPIRKPNGDVVGVVLVFSDVSDKYKMEHELISTQRHMQSILDAIPDPLFEVDMNGLILRYHAHRNELLAAPQQNLAGKRFVDILPPEASQVCMDAIQDATINGWSTGATYALPLPQGETWFELSVAAMPEGDNTGTRFTVLARDITERKLAEAKLKLAANVFVNAGEGIMITDPQDIIVDVNTAFSRITGYSREEAIGQKSSILKSDIHDESFYEQIWRELIEVGSWSGEVWSRHKNGAAYAEMMAVNAVRDSEGNVLHYVAIFTDITDIKNHQSQLEYIAHFDTLTNLPNRVLLAERLQQAMSQAIRSKKQLVVAFLDLDGFKEINDRYSHEIGDKVLVMLSQRLNDILREDDTLARLGGDEFVAVIIDLEDPTDSLYLVERLLTATEQPIKIDNIELQVSASIGVTSFPQTQEIDAEQLMRQADQAMYQAKIKGKNRYHIFDAAQDNNLRWHHESLERICLALKQSEFVLYYQPKVNLRSGQIVGAEALIRWQHPEKGLLSPAEFLPTIEDNQISVAVGEWVIDTALTQLEKWNNEGLDFLEVSVNVGARQLQQDDFVERLRLLLSKHPKVKPNKLQIEVLETSALADIEKVSNVIEECARIGVEFAMDDFGTGYSSLTYLKQLNVAILKIDQSFVRDMLDDQDDLAILQGVIGLAETFNRQVIAEGVETLEHGAALLKLGCELAQGYGIARPMPASDLPSWVADWPMKKAWHDLRCLDVEVQPPKS</sequence>
<keyword evidence="1" id="KW-0472">Membrane</keyword>
<feature type="domain" description="EAL" evidence="4">
    <location>
        <begin position="787"/>
        <end position="1042"/>
    </location>
</feature>
<dbReference type="SMART" id="SM00091">
    <property type="entry name" value="PAS"/>
    <property type="match status" value="3"/>
</dbReference>
<feature type="domain" description="PAS" evidence="2">
    <location>
        <begin position="366"/>
        <end position="436"/>
    </location>
</feature>
<dbReference type="Pfam" id="PF00672">
    <property type="entry name" value="HAMP"/>
    <property type="match status" value="1"/>
</dbReference>
<dbReference type="Pfam" id="PF00563">
    <property type="entry name" value="EAL"/>
    <property type="match status" value="1"/>
</dbReference>
<feature type="domain" description="GGDEF" evidence="6">
    <location>
        <begin position="644"/>
        <end position="778"/>
    </location>
</feature>
<evidence type="ECO:0000259" key="5">
    <source>
        <dbReference type="PROSITE" id="PS50885"/>
    </source>
</evidence>
<evidence type="ECO:0000256" key="1">
    <source>
        <dbReference type="SAM" id="Phobius"/>
    </source>
</evidence>
<dbReference type="InterPro" id="IPR035919">
    <property type="entry name" value="EAL_sf"/>
</dbReference>
<dbReference type="SUPFAM" id="SSF158472">
    <property type="entry name" value="HAMP domain-like"/>
    <property type="match status" value="1"/>
</dbReference>
<evidence type="ECO:0000313" key="7">
    <source>
        <dbReference type="EMBL" id="MDB1125275.1"/>
    </source>
</evidence>
<dbReference type="InterPro" id="IPR000014">
    <property type="entry name" value="PAS"/>
</dbReference>
<reference evidence="7 8" key="1">
    <citation type="submission" date="2023-01" db="EMBL/GenBank/DDBJ databases">
        <title>Vibrio sp. KJ40-1 sp.nov, isolated from marine algae.</title>
        <authorList>
            <person name="Butt M."/>
            <person name="Kim J.M.J."/>
            <person name="Jeon C.O.C."/>
        </authorList>
    </citation>
    <scope>NUCLEOTIDE SEQUENCE [LARGE SCALE GENOMIC DNA]</scope>
    <source>
        <strain evidence="7 8">KJ40-1</strain>
    </source>
</reference>
<dbReference type="NCBIfam" id="TIGR00254">
    <property type="entry name" value="GGDEF"/>
    <property type="match status" value="1"/>
</dbReference>
<dbReference type="InterPro" id="IPR000700">
    <property type="entry name" value="PAS-assoc_C"/>
</dbReference>
<accession>A0ABT4YUZ2</accession>
<feature type="domain" description="PAC" evidence="3">
    <location>
        <begin position="311"/>
        <end position="365"/>
    </location>
</feature>
<name>A0ABT4YUZ2_9VIBR</name>
<dbReference type="NCBIfam" id="TIGR00229">
    <property type="entry name" value="sensory_box"/>
    <property type="match status" value="3"/>
</dbReference>
<keyword evidence="1" id="KW-1133">Transmembrane helix</keyword>
<dbReference type="InterPro" id="IPR000160">
    <property type="entry name" value="GGDEF_dom"/>
</dbReference>
<feature type="domain" description="PAC" evidence="3">
    <location>
        <begin position="560"/>
        <end position="612"/>
    </location>
</feature>
<dbReference type="SMART" id="SM00086">
    <property type="entry name" value="PAC"/>
    <property type="match status" value="3"/>
</dbReference>
<dbReference type="CDD" id="cd01949">
    <property type="entry name" value="GGDEF"/>
    <property type="match status" value="1"/>
</dbReference>
<organism evidence="7 8">
    <name type="scientific">Vibrio algarum</name>
    <dbReference type="NCBI Taxonomy" id="3020714"/>
    <lineage>
        <taxon>Bacteria</taxon>
        <taxon>Pseudomonadati</taxon>
        <taxon>Pseudomonadota</taxon>
        <taxon>Gammaproteobacteria</taxon>
        <taxon>Vibrionales</taxon>
        <taxon>Vibrionaceae</taxon>
        <taxon>Vibrio</taxon>
    </lineage>
</organism>
<dbReference type="InterPro" id="IPR043128">
    <property type="entry name" value="Rev_trsase/Diguanyl_cyclase"/>
</dbReference>
<evidence type="ECO:0000313" key="8">
    <source>
        <dbReference type="Proteomes" id="UP001210678"/>
    </source>
</evidence>
<dbReference type="SUPFAM" id="SSF141868">
    <property type="entry name" value="EAL domain-like"/>
    <property type="match status" value="1"/>
</dbReference>
<dbReference type="InterPro" id="IPR001610">
    <property type="entry name" value="PAC"/>
</dbReference>
<dbReference type="Pfam" id="PF13426">
    <property type="entry name" value="PAS_9"/>
    <property type="match status" value="1"/>
</dbReference>
<proteinExistence type="predicted"/>
<dbReference type="CDD" id="cd00130">
    <property type="entry name" value="PAS"/>
    <property type="match status" value="3"/>
</dbReference>
<keyword evidence="8" id="KW-1185">Reference proteome</keyword>
<dbReference type="RefSeq" id="WP_272138833.1">
    <property type="nucleotide sequence ID" value="NZ_JAQLOI010000003.1"/>
</dbReference>
<dbReference type="InterPro" id="IPR001633">
    <property type="entry name" value="EAL_dom"/>
</dbReference>
<dbReference type="PROSITE" id="PS50885">
    <property type="entry name" value="HAMP"/>
    <property type="match status" value="1"/>
</dbReference>
<dbReference type="PROSITE" id="PS50113">
    <property type="entry name" value="PAC"/>
    <property type="match status" value="2"/>
</dbReference>
<dbReference type="SMART" id="SM00052">
    <property type="entry name" value="EAL"/>
    <property type="match status" value="1"/>
</dbReference>
<dbReference type="Proteomes" id="UP001210678">
    <property type="component" value="Unassembled WGS sequence"/>
</dbReference>
<keyword evidence="1" id="KW-0812">Transmembrane</keyword>
<dbReference type="PANTHER" id="PTHR44757:SF2">
    <property type="entry name" value="BIOFILM ARCHITECTURE MAINTENANCE PROTEIN MBAA"/>
    <property type="match status" value="1"/>
</dbReference>
<dbReference type="InterPro" id="IPR013656">
    <property type="entry name" value="PAS_4"/>
</dbReference>
<dbReference type="SMART" id="SM00267">
    <property type="entry name" value="GGDEF"/>
    <property type="match status" value="1"/>
</dbReference>
<feature type="domain" description="PAS" evidence="2">
    <location>
        <begin position="235"/>
        <end position="282"/>
    </location>
</feature>
<dbReference type="SMART" id="SM00304">
    <property type="entry name" value="HAMP"/>
    <property type="match status" value="1"/>
</dbReference>
<dbReference type="CDD" id="cd01948">
    <property type="entry name" value="EAL"/>
    <property type="match status" value="1"/>
</dbReference>
<dbReference type="PROSITE" id="PS50112">
    <property type="entry name" value="PAS"/>
    <property type="match status" value="3"/>
</dbReference>
<dbReference type="InterPro" id="IPR052155">
    <property type="entry name" value="Biofilm_reg_signaling"/>
</dbReference>
<dbReference type="PROSITE" id="PS50887">
    <property type="entry name" value="GGDEF"/>
    <property type="match status" value="1"/>
</dbReference>
<dbReference type="PROSITE" id="PS50883">
    <property type="entry name" value="EAL"/>
    <property type="match status" value="1"/>
</dbReference>
<dbReference type="Pfam" id="PF08448">
    <property type="entry name" value="PAS_4"/>
    <property type="match status" value="1"/>
</dbReference>
<protein>
    <submittedName>
        <fullName evidence="7">EAL domain-containing protein</fullName>
    </submittedName>
</protein>